<reference evidence="1" key="3">
    <citation type="journal article" date="2017" name="Nature">
        <title>Genome sequence of the progenitor of the wheat D genome Aegilops tauschii.</title>
        <authorList>
            <person name="Luo M.C."/>
            <person name="Gu Y.Q."/>
            <person name="Puiu D."/>
            <person name="Wang H."/>
            <person name="Twardziok S.O."/>
            <person name="Deal K.R."/>
            <person name="Huo N."/>
            <person name="Zhu T."/>
            <person name="Wang L."/>
            <person name="Wang Y."/>
            <person name="McGuire P.E."/>
            <person name="Liu S."/>
            <person name="Long H."/>
            <person name="Ramasamy R.K."/>
            <person name="Rodriguez J.C."/>
            <person name="Van S.L."/>
            <person name="Yuan L."/>
            <person name="Wang Z."/>
            <person name="Xia Z."/>
            <person name="Xiao L."/>
            <person name="Anderson O.D."/>
            <person name="Ouyang S."/>
            <person name="Liang Y."/>
            <person name="Zimin A.V."/>
            <person name="Pertea G."/>
            <person name="Qi P."/>
            <person name="Bennetzen J.L."/>
            <person name="Dai X."/>
            <person name="Dawson M.W."/>
            <person name="Muller H.G."/>
            <person name="Kugler K."/>
            <person name="Rivarola-Duarte L."/>
            <person name="Spannagl M."/>
            <person name="Mayer K.F.X."/>
            <person name="Lu F.H."/>
            <person name="Bevan M.W."/>
            <person name="Leroy P."/>
            <person name="Li P."/>
            <person name="You F.M."/>
            <person name="Sun Q."/>
            <person name="Liu Z."/>
            <person name="Lyons E."/>
            <person name="Wicker T."/>
            <person name="Salzberg S.L."/>
            <person name="Devos K.M."/>
            <person name="Dvorak J."/>
        </authorList>
    </citation>
    <scope>NUCLEOTIDE SEQUENCE [LARGE SCALE GENOMIC DNA]</scope>
    <source>
        <strain evidence="1">cv. AL8/78</strain>
    </source>
</reference>
<dbReference type="Gene3D" id="3.30.200.20">
    <property type="entry name" value="Phosphorylase Kinase, domain 1"/>
    <property type="match status" value="1"/>
</dbReference>
<evidence type="ECO:0008006" key="3">
    <source>
        <dbReference type="Google" id="ProtNLM"/>
    </source>
</evidence>
<organism evidence="1 2">
    <name type="scientific">Aegilops tauschii subsp. strangulata</name>
    <name type="common">Goatgrass</name>
    <dbReference type="NCBI Taxonomy" id="200361"/>
    <lineage>
        <taxon>Eukaryota</taxon>
        <taxon>Viridiplantae</taxon>
        <taxon>Streptophyta</taxon>
        <taxon>Embryophyta</taxon>
        <taxon>Tracheophyta</taxon>
        <taxon>Spermatophyta</taxon>
        <taxon>Magnoliopsida</taxon>
        <taxon>Liliopsida</taxon>
        <taxon>Poales</taxon>
        <taxon>Poaceae</taxon>
        <taxon>BOP clade</taxon>
        <taxon>Pooideae</taxon>
        <taxon>Triticodae</taxon>
        <taxon>Triticeae</taxon>
        <taxon>Triticinae</taxon>
        <taxon>Aegilops</taxon>
    </lineage>
</organism>
<evidence type="ECO:0000313" key="2">
    <source>
        <dbReference type="Proteomes" id="UP000015105"/>
    </source>
</evidence>
<name>A0A452YPB0_AEGTS</name>
<dbReference type="AlphaFoldDB" id="A0A452YPB0"/>
<reference evidence="2" key="2">
    <citation type="journal article" date="2017" name="Nat. Plants">
        <title>The Aegilops tauschii genome reveals multiple impacts of transposons.</title>
        <authorList>
            <person name="Zhao G."/>
            <person name="Zou C."/>
            <person name="Li K."/>
            <person name="Wang K."/>
            <person name="Li T."/>
            <person name="Gao L."/>
            <person name="Zhang X."/>
            <person name="Wang H."/>
            <person name="Yang Z."/>
            <person name="Liu X."/>
            <person name="Jiang W."/>
            <person name="Mao L."/>
            <person name="Kong X."/>
            <person name="Jiao Y."/>
            <person name="Jia J."/>
        </authorList>
    </citation>
    <scope>NUCLEOTIDE SEQUENCE [LARGE SCALE GENOMIC DNA]</scope>
    <source>
        <strain evidence="2">cv. AL8/78</strain>
    </source>
</reference>
<keyword evidence="2" id="KW-1185">Reference proteome</keyword>
<reference evidence="2" key="1">
    <citation type="journal article" date="2014" name="Science">
        <title>Ancient hybridizations among the ancestral genomes of bread wheat.</title>
        <authorList>
            <consortium name="International Wheat Genome Sequencing Consortium,"/>
            <person name="Marcussen T."/>
            <person name="Sandve S.R."/>
            <person name="Heier L."/>
            <person name="Spannagl M."/>
            <person name="Pfeifer M."/>
            <person name="Jakobsen K.S."/>
            <person name="Wulff B.B."/>
            <person name="Steuernagel B."/>
            <person name="Mayer K.F."/>
            <person name="Olsen O.A."/>
        </authorList>
    </citation>
    <scope>NUCLEOTIDE SEQUENCE [LARGE SCALE GENOMIC DNA]</scope>
    <source>
        <strain evidence="2">cv. AL8/78</strain>
    </source>
</reference>
<accession>A0A452YPB0</accession>
<dbReference type="Gramene" id="AET1Gv20488700.3">
    <property type="protein sequence ID" value="AET1Gv20488700.3"/>
    <property type="gene ID" value="AET1Gv20488700"/>
</dbReference>
<dbReference type="Proteomes" id="UP000015105">
    <property type="component" value="Chromosome 1D"/>
</dbReference>
<reference evidence="1" key="4">
    <citation type="submission" date="2019-03" db="UniProtKB">
        <authorList>
            <consortium name="EnsemblPlants"/>
        </authorList>
    </citation>
    <scope>IDENTIFICATION</scope>
</reference>
<protein>
    <recommendedName>
        <fullName evidence="3">Protein kinase domain-containing protein</fullName>
    </recommendedName>
</protein>
<dbReference type="EnsemblPlants" id="AET1Gv20488700.3">
    <property type="protein sequence ID" value="AET1Gv20488700.3"/>
    <property type="gene ID" value="AET1Gv20488700"/>
</dbReference>
<sequence length="74" mass="7705">MDTSGGAAAAGGAAQIQGMATHGGRYVLYNVYGNLFEVASKYAPPIRPIGRGAYGIVWCVPPLPNRGLYACRCS</sequence>
<proteinExistence type="predicted"/>
<evidence type="ECO:0000313" key="1">
    <source>
        <dbReference type="EnsemblPlants" id="AET1Gv20488700.3"/>
    </source>
</evidence>
<reference evidence="1" key="5">
    <citation type="journal article" date="2021" name="G3 (Bethesda)">
        <title>Aegilops tauschii genome assembly Aet v5.0 features greater sequence contiguity and improved annotation.</title>
        <authorList>
            <person name="Wang L."/>
            <person name="Zhu T."/>
            <person name="Rodriguez J.C."/>
            <person name="Deal K.R."/>
            <person name="Dubcovsky J."/>
            <person name="McGuire P.E."/>
            <person name="Lux T."/>
            <person name="Spannagl M."/>
            <person name="Mayer K.F.X."/>
            <person name="Baldrich P."/>
            <person name="Meyers B.C."/>
            <person name="Huo N."/>
            <person name="Gu Y.Q."/>
            <person name="Zhou H."/>
            <person name="Devos K.M."/>
            <person name="Bennetzen J.L."/>
            <person name="Unver T."/>
            <person name="Budak H."/>
            <person name="Gulick P.J."/>
            <person name="Galiba G."/>
            <person name="Kalapos B."/>
            <person name="Nelson D.R."/>
            <person name="Li P."/>
            <person name="You F.M."/>
            <person name="Luo M.C."/>
            <person name="Dvorak J."/>
        </authorList>
    </citation>
    <scope>NUCLEOTIDE SEQUENCE [LARGE SCALE GENOMIC DNA]</scope>
    <source>
        <strain evidence="1">cv. AL8/78</strain>
    </source>
</reference>